<dbReference type="Gene3D" id="3.90.226.10">
    <property type="entry name" value="2-enoyl-CoA Hydratase, Chain A, domain 1"/>
    <property type="match status" value="1"/>
</dbReference>
<dbReference type="InterPro" id="IPR014748">
    <property type="entry name" value="Enoyl-CoA_hydra_C"/>
</dbReference>
<protein>
    <submittedName>
        <fullName evidence="3">Enoyl-CoA hydratase/carnithine racemase</fullName>
    </submittedName>
</protein>
<dbReference type="InterPro" id="IPR001753">
    <property type="entry name" value="Enoyl-CoA_hydra/iso"/>
</dbReference>
<reference evidence="3" key="1">
    <citation type="submission" date="2023-07" db="EMBL/GenBank/DDBJ databases">
        <title>Genomic Encyclopedia of Type Strains, Phase IV (KMG-IV): sequencing the most valuable type-strain genomes for metagenomic binning, comparative biology and taxonomic classification.</title>
        <authorList>
            <person name="Goeker M."/>
        </authorList>
    </citation>
    <scope>NUCLEOTIDE SEQUENCE</scope>
    <source>
        <strain evidence="3">DSM 21202</strain>
    </source>
</reference>
<dbReference type="Gene3D" id="1.10.12.10">
    <property type="entry name" value="Lyase 2-enoyl-coa Hydratase, Chain A, domain 2"/>
    <property type="match status" value="1"/>
</dbReference>
<organism evidence="3 4">
    <name type="scientific">Amorphus orientalis</name>
    <dbReference type="NCBI Taxonomy" id="649198"/>
    <lineage>
        <taxon>Bacteria</taxon>
        <taxon>Pseudomonadati</taxon>
        <taxon>Pseudomonadota</taxon>
        <taxon>Alphaproteobacteria</taxon>
        <taxon>Hyphomicrobiales</taxon>
        <taxon>Amorphaceae</taxon>
        <taxon>Amorphus</taxon>
    </lineage>
</organism>
<dbReference type="Proteomes" id="UP001229244">
    <property type="component" value="Unassembled WGS sequence"/>
</dbReference>
<dbReference type="AlphaFoldDB" id="A0AAE4AS12"/>
<evidence type="ECO:0000256" key="1">
    <source>
        <dbReference type="ARBA" id="ARBA00005254"/>
    </source>
</evidence>
<evidence type="ECO:0000256" key="2">
    <source>
        <dbReference type="ARBA" id="ARBA00023239"/>
    </source>
</evidence>
<dbReference type="SUPFAM" id="SSF52096">
    <property type="entry name" value="ClpP/crotonase"/>
    <property type="match status" value="1"/>
</dbReference>
<dbReference type="EMBL" id="JAUSUL010000001">
    <property type="protein sequence ID" value="MDQ0314490.1"/>
    <property type="molecule type" value="Genomic_DNA"/>
</dbReference>
<comment type="caution">
    <text evidence="3">The sequence shown here is derived from an EMBL/GenBank/DDBJ whole genome shotgun (WGS) entry which is preliminary data.</text>
</comment>
<dbReference type="Pfam" id="PF00378">
    <property type="entry name" value="ECH_1"/>
    <property type="match status" value="1"/>
</dbReference>
<keyword evidence="4" id="KW-1185">Reference proteome</keyword>
<evidence type="ECO:0000313" key="4">
    <source>
        <dbReference type="Proteomes" id="UP001229244"/>
    </source>
</evidence>
<name>A0AAE4AS12_9HYPH</name>
<dbReference type="PANTHER" id="PTHR11941:SF54">
    <property type="entry name" value="ENOYL-COA HYDRATASE, MITOCHONDRIAL"/>
    <property type="match status" value="1"/>
</dbReference>
<dbReference type="RefSeq" id="WP_306884268.1">
    <property type="nucleotide sequence ID" value="NZ_JAUSUL010000001.1"/>
</dbReference>
<dbReference type="PANTHER" id="PTHR11941">
    <property type="entry name" value="ENOYL-COA HYDRATASE-RELATED"/>
    <property type="match status" value="1"/>
</dbReference>
<comment type="similarity">
    <text evidence="1">Belongs to the enoyl-CoA hydratase/isomerase family.</text>
</comment>
<dbReference type="InterPro" id="IPR029045">
    <property type="entry name" value="ClpP/crotonase-like_dom_sf"/>
</dbReference>
<dbReference type="NCBIfam" id="NF006013">
    <property type="entry name" value="PRK08150.1"/>
    <property type="match status" value="1"/>
</dbReference>
<sequence length="258" mass="27514">MNHSRNSPPSTIRIETNGSLGLVILDRPEKRNAISEEMIVAIGEAFVTIPSEWKAVVIRAEGDNFSAGLDLSEHKERSPEAVLDISALWHRVTQSIADCGVPVICALKGYVVGAGLELASAAHVRIADPNSRFSLPEGRRGIFVGGGASVRVGRLIGTSRLMELMLSGREMDAREALAAGLCQRLSAPEGACDEAIELGREIAGNAPLSNRMILQALAHIAEMPPGGGLFTESLAAALTQTSPEAVRRINAFFDGRRR</sequence>
<proteinExistence type="inferred from homology"/>
<evidence type="ECO:0000313" key="3">
    <source>
        <dbReference type="EMBL" id="MDQ0314490.1"/>
    </source>
</evidence>
<accession>A0AAE4AS12</accession>
<dbReference type="GO" id="GO:0006635">
    <property type="term" value="P:fatty acid beta-oxidation"/>
    <property type="evidence" value="ECO:0007669"/>
    <property type="project" value="TreeGrafter"/>
</dbReference>
<dbReference type="GO" id="GO:0016829">
    <property type="term" value="F:lyase activity"/>
    <property type="evidence" value="ECO:0007669"/>
    <property type="project" value="UniProtKB-KW"/>
</dbReference>
<gene>
    <name evidence="3" type="ORF">J2S73_000927</name>
</gene>
<keyword evidence="2" id="KW-0456">Lyase</keyword>
<dbReference type="CDD" id="cd06558">
    <property type="entry name" value="crotonase-like"/>
    <property type="match status" value="1"/>
</dbReference>